<evidence type="ECO:0000313" key="2">
    <source>
        <dbReference type="EMBL" id="KAH7951009.1"/>
    </source>
</evidence>
<feature type="compositionally biased region" description="Basic and acidic residues" evidence="1">
    <location>
        <begin position="104"/>
        <end position="116"/>
    </location>
</feature>
<dbReference type="AlphaFoldDB" id="A0A9D4STW4"/>
<gene>
    <name evidence="2" type="ORF">HPB52_004249</name>
</gene>
<name>A0A9D4STW4_RHISA</name>
<dbReference type="EMBL" id="JABSTV010001251">
    <property type="protein sequence ID" value="KAH7951009.1"/>
    <property type="molecule type" value="Genomic_DNA"/>
</dbReference>
<accession>A0A9D4STW4</accession>
<feature type="compositionally biased region" description="Low complexity" evidence="1">
    <location>
        <begin position="18"/>
        <end position="33"/>
    </location>
</feature>
<proteinExistence type="predicted"/>
<protein>
    <recommendedName>
        <fullName evidence="4">Tick transposon</fullName>
    </recommendedName>
</protein>
<reference evidence="2" key="1">
    <citation type="journal article" date="2020" name="Cell">
        <title>Large-Scale Comparative Analyses of Tick Genomes Elucidate Their Genetic Diversity and Vector Capacities.</title>
        <authorList>
            <consortium name="Tick Genome and Microbiome Consortium (TIGMIC)"/>
            <person name="Jia N."/>
            <person name="Wang J."/>
            <person name="Shi W."/>
            <person name="Du L."/>
            <person name="Sun Y."/>
            <person name="Zhan W."/>
            <person name="Jiang J.F."/>
            <person name="Wang Q."/>
            <person name="Zhang B."/>
            <person name="Ji P."/>
            <person name="Bell-Sakyi L."/>
            <person name="Cui X.M."/>
            <person name="Yuan T.T."/>
            <person name="Jiang B.G."/>
            <person name="Yang W.F."/>
            <person name="Lam T.T."/>
            <person name="Chang Q.C."/>
            <person name="Ding S.J."/>
            <person name="Wang X.J."/>
            <person name="Zhu J.G."/>
            <person name="Ruan X.D."/>
            <person name="Zhao L."/>
            <person name="Wei J.T."/>
            <person name="Ye R.Z."/>
            <person name="Que T.C."/>
            <person name="Du C.H."/>
            <person name="Zhou Y.H."/>
            <person name="Cheng J.X."/>
            <person name="Dai P.F."/>
            <person name="Guo W.B."/>
            <person name="Han X.H."/>
            <person name="Huang E.J."/>
            <person name="Li L.F."/>
            <person name="Wei W."/>
            <person name="Gao Y.C."/>
            <person name="Liu J.Z."/>
            <person name="Shao H.Z."/>
            <person name="Wang X."/>
            <person name="Wang C.C."/>
            <person name="Yang T.C."/>
            <person name="Huo Q.B."/>
            <person name="Li W."/>
            <person name="Chen H.Y."/>
            <person name="Chen S.E."/>
            <person name="Zhou L.G."/>
            <person name="Ni X.B."/>
            <person name="Tian J.H."/>
            <person name="Sheng Y."/>
            <person name="Liu T."/>
            <person name="Pan Y.S."/>
            <person name="Xia L.Y."/>
            <person name="Li J."/>
            <person name="Zhao F."/>
            <person name="Cao W.C."/>
        </authorList>
    </citation>
    <scope>NUCLEOTIDE SEQUENCE</scope>
    <source>
        <strain evidence="2">Rsan-2018</strain>
    </source>
</reference>
<evidence type="ECO:0000256" key="1">
    <source>
        <dbReference type="SAM" id="MobiDB-lite"/>
    </source>
</evidence>
<comment type="caution">
    <text evidence="2">The sequence shown here is derived from an EMBL/GenBank/DDBJ whole genome shotgun (WGS) entry which is preliminary data.</text>
</comment>
<dbReference type="Proteomes" id="UP000821837">
    <property type="component" value="Chromosome 5"/>
</dbReference>
<evidence type="ECO:0000313" key="3">
    <source>
        <dbReference type="Proteomes" id="UP000821837"/>
    </source>
</evidence>
<sequence length="424" mass="46559">MPTRPAKPRGEAERGALAASSRPTRSAAPARTPTDNDPELAKALMDTDDHDIETQVSSAADADDDFLSPDEVLQGESTSAAGCEDKDSAEERDDETKNGQWQKSDAEEHLKGTDDERARRRCRKNDMKIIMRPRPGLIVKELKTYEVARAIEHASGDPEACNSHKFLLRLRNGSNIIIASTPYEDVAEKILKIKTLELNGTNYPVNTYISTPAGYLKGVVHGLERETPEAELLSHLRVRTQGVTIVQARMLGQSQTAVITFDGPILPRFVYYYGGEMPCVPYQPTRQYCKLCKSQGHRTDVCPTPMTKACSNCRLRDPPEDHTCEPECALCGGGHPTAASECTKKLKRVPQRGWPPLSHKHSTPQTTGLLKRRCGNFSRWLELLVGYDDRSAFTGQGVAYSLANPAGSAGDQGEPSGEIHGVAY</sequence>
<feature type="region of interest" description="Disordered" evidence="1">
    <location>
        <begin position="1"/>
        <end position="116"/>
    </location>
</feature>
<reference evidence="2" key="2">
    <citation type="submission" date="2021-09" db="EMBL/GenBank/DDBJ databases">
        <authorList>
            <person name="Jia N."/>
            <person name="Wang J."/>
            <person name="Shi W."/>
            <person name="Du L."/>
            <person name="Sun Y."/>
            <person name="Zhan W."/>
            <person name="Jiang J."/>
            <person name="Wang Q."/>
            <person name="Zhang B."/>
            <person name="Ji P."/>
            <person name="Sakyi L.B."/>
            <person name="Cui X."/>
            <person name="Yuan T."/>
            <person name="Jiang B."/>
            <person name="Yang W."/>
            <person name="Lam T.T.-Y."/>
            <person name="Chang Q."/>
            <person name="Ding S."/>
            <person name="Wang X."/>
            <person name="Zhu J."/>
            <person name="Ruan X."/>
            <person name="Zhao L."/>
            <person name="Wei J."/>
            <person name="Que T."/>
            <person name="Du C."/>
            <person name="Cheng J."/>
            <person name="Dai P."/>
            <person name="Han X."/>
            <person name="Huang E."/>
            <person name="Gao Y."/>
            <person name="Liu J."/>
            <person name="Shao H."/>
            <person name="Ye R."/>
            <person name="Li L."/>
            <person name="Wei W."/>
            <person name="Wang X."/>
            <person name="Wang C."/>
            <person name="Huo Q."/>
            <person name="Li W."/>
            <person name="Guo W."/>
            <person name="Chen H."/>
            <person name="Chen S."/>
            <person name="Zhou L."/>
            <person name="Zhou L."/>
            <person name="Ni X."/>
            <person name="Tian J."/>
            <person name="Zhou Y."/>
            <person name="Sheng Y."/>
            <person name="Liu T."/>
            <person name="Pan Y."/>
            <person name="Xia L."/>
            <person name="Li J."/>
            <person name="Zhao F."/>
            <person name="Cao W."/>
        </authorList>
    </citation>
    <scope>NUCLEOTIDE SEQUENCE</scope>
    <source>
        <strain evidence="2">Rsan-2018</strain>
        <tissue evidence="2">Larvae</tissue>
    </source>
</reference>
<feature type="region of interest" description="Disordered" evidence="1">
    <location>
        <begin position="405"/>
        <end position="424"/>
    </location>
</feature>
<evidence type="ECO:0008006" key="4">
    <source>
        <dbReference type="Google" id="ProtNLM"/>
    </source>
</evidence>
<keyword evidence="3" id="KW-1185">Reference proteome</keyword>
<organism evidence="2 3">
    <name type="scientific">Rhipicephalus sanguineus</name>
    <name type="common">Brown dog tick</name>
    <name type="synonym">Ixodes sanguineus</name>
    <dbReference type="NCBI Taxonomy" id="34632"/>
    <lineage>
        <taxon>Eukaryota</taxon>
        <taxon>Metazoa</taxon>
        <taxon>Ecdysozoa</taxon>
        <taxon>Arthropoda</taxon>
        <taxon>Chelicerata</taxon>
        <taxon>Arachnida</taxon>
        <taxon>Acari</taxon>
        <taxon>Parasitiformes</taxon>
        <taxon>Ixodida</taxon>
        <taxon>Ixodoidea</taxon>
        <taxon>Ixodidae</taxon>
        <taxon>Rhipicephalinae</taxon>
        <taxon>Rhipicephalus</taxon>
        <taxon>Rhipicephalus</taxon>
    </lineage>
</organism>